<dbReference type="InterPro" id="IPR043129">
    <property type="entry name" value="ATPase_NBD"/>
</dbReference>
<dbReference type="Gene3D" id="3.90.640.10">
    <property type="entry name" value="Actin, Chain A, domain 4"/>
    <property type="match status" value="1"/>
</dbReference>
<keyword evidence="4" id="KW-0472">Membrane</keyword>
<evidence type="ECO:0000313" key="6">
    <source>
        <dbReference type="Proteomes" id="UP000642748"/>
    </source>
</evidence>
<feature type="transmembrane region" description="Helical" evidence="4">
    <location>
        <begin position="583"/>
        <end position="612"/>
    </location>
</feature>
<dbReference type="Pfam" id="PF00012">
    <property type="entry name" value="HSP70"/>
    <property type="match status" value="1"/>
</dbReference>
<proteinExistence type="predicted"/>
<keyword evidence="4" id="KW-1133">Transmembrane helix</keyword>
<dbReference type="SUPFAM" id="SSF53067">
    <property type="entry name" value="Actin-like ATPase domain"/>
    <property type="match status" value="2"/>
</dbReference>
<protein>
    <recommendedName>
        <fullName evidence="7">Hsp70 protein</fullName>
    </recommendedName>
</protein>
<feature type="transmembrane region" description="Helical" evidence="4">
    <location>
        <begin position="555"/>
        <end position="576"/>
    </location>
</feature>
<gene>
    <name evidence="5" type="ORF">Raf01_95450</name>
</gene>
<dbReference type="EMBL" id="BONZ01000126">
    <property type="protein sequence ID" value="GIH21373.1"/>
    <property type="molecule type" value="Genomic_DNA"/>
</dbReference>
<keyword evidence="4" id="KW-0812">Transmembrane</keyword>
<name>A0A8J3VX10_9ACTN</name>
<evidence type="ECO:0000256" key="1">
    <source>
        <dbReference type="ARBA" id="ARBA00022741"/>
    </source>
</evidence>
<feature type="transmembrane region" description="Helical" evidence="4">
    <location>
        <begin position="486"/>
        <end position="509"/>
    </location>
</feature>
<dbReference type="PANTHER" id="PTHR42749">
    <property type="entry name" value="CELL SHAPE-DETERMINING PROTEIN MREB"/>
    <property type="match status" value="1"/>
</dbReference>
<dbReference type="Proteomes" id="UP000642748">
    <property type="component" value="Unassembled WGS sequence"/>
</dbReference>
<dbReference type="AlphaFoldDB" id="A0A8J3VX10"/>
<evidence type="ECO:0000256" key="3">
    <source>
        <dbReference type="ARBA" id="ARBA00023186"/>
    </source>
</evidence>
<dbReference type="InterPro" id="IPR013126">
    <property type="entry name" value="Hsp_70_fam"/>
</dbReference>
<keyword evidence="1" id="KW-0547">Nucleotide-binding</keyword>
<evidence type="ECO:0008006" key="7">
    <source>
        <dbReference type="Google" id="ProtNLM"/>
    </source>
</evidence>
<dbReference type="GO" id="GO:0005524">
    <property type="term" value="F:ATP binding"/>
    <property type="evidence" value="ECO:0007669"/>
    <property type="project" value="UniProtKB-KW"/>
</dbReference>
<keyword evidence="2" id="KW-0067">ATP-binding</keyword>
<feature type="transmembrane region" description="Helical" evidence="4">
    <location>
        <begin position="455"/>
        <end position="474"/>
    </location>
</feature>
<sequence>MHPGEVVLSVDYGAAATAAVLVGPDGAWTPMRFDGADWLLSAVFLNEDGSWVTGAPAWQLGAGAGDRFDSAPIRWLGQDRVGLGGVEVDPVDVVAATLRRVAQAASARLRAAPLGEVRLVVPASWGPRWRTAMREAARRAGLGQPTLVDAPSAAASHLVASGVQLMVGSFLLLCDWGGGFTASVLRRTRYGFEVLSTIEAANAGGLALDQVLAQQLPALATAGARQAPSSPGESIAVWSAARDAREALSQAASVTVALPSAPPVVVTAAGMQADAQPVVTAAADAVRKALDAAQVPPDELAGVFCVGGVAQSPAMVGMLAQATGLAPTVAPDPQRAAVLGSAHATGPGVDTSNVSVPAAPPVPGLRRAGAGLVPGVASLGLMVQFLQSATLSRTPGIGYDPRAYLLADWGELALAALMALVTFLTVATVLAAAIPADNPLDAAGQPAAPTQQIGTALLAACGLGAAVAGLYAVFDAAMLQWSPAPFLRWALIPLLPLIAVITATAALATRYGRIPAQGWDAWLNFPIASVFVTTVGMVLLQEGANGDRVASQEALFNLFARTGGVLIALGVAMVVTRRWRYRLILAGPLAVVAAAVISSATIGVLACLYIAAATAWWARRAWQLANHPHGSLPRPV</sequence>
<dbReference type="PANTHER" id="PTHR42749:SF1">
    <property type="entry name" value="CELL SHAPE-DETERMINING PROTEIN MREB"/>
    <property type="match status" value="1"/>
</dbReference>
<evidence type="ECO:0000313" key="5">
    <source>
        <dbReference type="EMBL" id="GIH21373.1"/>
    </source>
</evidence>
<accession>A0A8J3VX10</accession>
<comment type="caution">
    <text evidence="5">The sequence shown here is derived from an EMBL/GenBank/DDBJ whole genome shotgun (WGS) entry which is preliminary data.</text>
</comment>
<evidence type="ECO:0000256" key="4">
    <source>
        <dbReference type="SAM" id="Phobius"/>
    </source>
</evidence>
<keyword evidence="3" id="KW-0143">Chaperone</keyword>
<keyword evidence="6" id="KW-1185">Reference proteome</keyword>
<organism evidence="5 6">
    <name type="scientific">Rugosimonospora africana</name>
    <dbReference type="NCBI Taxonomy" id="556532"/>
    <lineage>
        <taxon>Bacteria</taxon>
        <taxon>Bacillati</taxon>
        <taxon>Actinomycetota</taxon>
        <taxon>Actinomycetes</taxon>
        <taxon>Micromonosporales</taxon>
        <taxon>Micromonosporaceae</taxon>
        <taxon>Rugosimonospora</taxon>
    </lineage>
</organism>
<dbReference type="GO" id="GO:0140662">
    <property type="term" value="F:ATP-dependent protein folding chaperone"/>
    <property type="evidence" value="ECO:0007669"/>
    <property type="project" value="InterPro"/>
</dbReference>
<dbReference type="Gene3D" id="3.30.420.40">
    <property type="match status" value="2"/>
</dbReference>
<feature type="transmembrane region" description="Helical" evidence="4">
    <location>
        <begin position="521"/>
        <end position="540"/>
    </location>
</feature>
<reference evidence="5" key="1">
    <citation type="submission" date="2021-01" db="EMBL/GenBank/DDBJ databases">
        <title>Whole genome shotgun sequence of Rugosimonospora africana NBRC 104875.</title>
        <authorList>
            <person name="Komaki H."/>
            <person name="Tamura T."/>
        </authorList>
    </citation>
    <scope>NUCLEOTIDE SEQUENCE</scope>
    <source>
        <strain evidence="5">NBRC 104875</strain>
    </source>
</reference>
<evidence type="ECO:0000256" key="2">
    <source>
        <dbReference type="ARBA" id="ARBA00022840"/>
    </source>
</evidence>
<feature type="transmembrane region" description="Helical" evidence="4">
    <location>
        <begin position="412"/>
        <end position="434"/>
    </location>
</feature>